<dbReference type="Proteomes" id="UP001596398">
    <property type="component" value="Unassembled WGS sequence"/>
</dbReference>
<dbReference type="EMBL" id="JBHTAP010000001">
    <property type="protein sequence ID" value="MFC7234459.1"/>
    <property type="molecule type" value="Genomic_DNA"/>
</dbReference>
<dbReference type="RefSeq" id="WP_276235467.1">
    <property type="nucleotide sequence ID" value="NZ_CP119802.1"/>
</dbReference>
<evidence type="ECO:0000313" key="2">
    <source>
        <dbReference type="Proteomes" id="UP001596398"/>
    </source>
</evidence>
<dbReference type="AlphaFoldDB" id="A0ABD5ZMR3"/>
<gene>
    <name evidence="1" type="ORF">ACFQJ4_03915</name>
</gene>
<comment type="caution">
    <text evidence="1">The sequence shown here is derived from an EMBL/GenBank/DDBJ whole genome shotgun (WGS) entry which is preliminary data.</text>
</comment>
<dbReference type="GeneID" id="79266126"/>
<evidence type="ECO:0000313" key="1">
    <source>
        <dbReference type="EMBL" id="MFC7234459.1"/>
    </source>
</evidence>
<accession>A0ABD5ZMR3</accession>
<dbReference type="Pfam" id="PF24366">
    <property type="entry name" value="DUF7522"/>
    <property type="match status" value="1"/>
</dbReference>
<keyword evidence="2" id="KW-1185">Reference proteome</keyword>
<organism evidence="1 2">
    <name type="scientific">Halosegnis marinus</name>
    <dbReference type="NCBI Taxonomy" id="3034023"/>
    <lineage>
        <taxon>Archaea</taxon>
        <taxon>Methanobacteriati</taxon>
        <taxon>Methanobacteriota</taxon>
        <taxon>Stenosarchaea group</taxon>
        <taxon>Halobacteria</taxon>
        <taxon>Halobacteriales</taxon>
        <taxon>Natronomonadaceae</taxon>
        <taxon>Halosegnis</taxon>
    </lineage>
</organism>
<dbReference type="InterPro" id="IPR055944">
    <property type="entry name" value="DUF7522"/>
</dbReference>
<proteinExistence type="predicted"/>
<reference evidence="1 2" key="1">
    <citation type="journal article" date="2019" name="Int. J. Syst. Evol. Microbiol.">
        <title>The Global Catalogue of Microorganisms (GCM) 10K type strain sequencing project: providing services to taxonomists for standard genome sequencing and annotation.</title>
        <authorList>
            <consortium name="The Broad Institute Genomics Platform"/>
            <consortium name="The Broad Institute Genome Sequencing Center for Infectious Disease"/>
            <person name="Wu L."/>
            <person name="Ma J."/>
        </authorList>
    </citation>
    <scope>NUCLEOTIDE SEQUENCE [LARGE SCALE GENOMIC DNA]</scope>
    <source>
        <strain evidence="1 2">DT85</strain>
    </source>
</reference>
<name>A0ABD5ZMR3_9EURY</name>
<sequence>MDDSGLVEALRERYDGSLLAVATYSADGYTLHFTADRVEENYSALDIEAIYDDVVLQDIAQPFQEQLFGDMGDIRGKLRLFENGTVAHFWPSEEREGAFVAFRPDADLRLRDLYGVVAEHYS</sequence>
<protein>
    <submittedName>
        <fullName evidence="1">Uncharacterized protein</fullName>
    </submittedName>
</protein>